<dbReference type="EMBL" id="LSBJ02000001">
    <property type="protein sequence ID" value="OAQ73066.1"/>
    <property type="molecule type" value="Genomic_DNA"/>
</dbReference>
<dbReference type="InterPro" id="IPR002035">
    <property type="entry name" value="VWF_A"/>
</dbReference>
<evidence type="ECO:0000313" key="4">
    <source>
        <dbReference type="Proteomes" id="UP000078397"/>
    </source>
</evidence>
<feature type="compositionally biased region" description="Polar residues" evidence="1">
    <location>
        <begin position="24"/>
        <end position="41"/>
    </location>
</feature>
<dbReference type="AlphaFoldDB" id="A0A179G5H0"/>
<dbReference type="PANTHER" id="PTHR34706">
    <property type="entry name" value="SLR1338 PROTEIN"/>
    <property type="match status" value="1"/>
</dbReference>
<organism evidence="3 4">
    <name type="scientific">Pochonia chlamydosporia 170</name>
    <dbReference type="NCBI Taxonomy" id="1380566"/>
    <lineage>
        <taxon>Eukaryota</taxon>
        <taxon>Fungi</taxon>
        <taxon>Dikarya</taxon>
        <taxon>Ascomycota</taxon>
        <taxon>Pezizomycotina</taxon>
        <taxon>Sordariomycetes</taxon>
        <taxon>Hypocreomycetidae</taxon>
        <taxon>Hypocreales</taxon>
        <taxon>Clavicipitaceae</taxon>
        <taxon>Pochonia</taxon>
    </lineage>
</organism>
<dbReference type="GeneID" id="28844801"/>
<evidence type="ECO:0000256" key="1">
    <source>
        <dbReference type="SAM" id="MobiDB-lite"/>
    </source>
</evidence>
<dbReference type="InterPro" id="IPR036465">
    <property type="entry name" value="vWFA_dom_sf"/>
</dbReference>
<dbReference type="PROSITE" id="PS50234">
    <property type="entry name" value="VWFA"/>
    <property type="match status" value="1"/>
</dbReference>
<keyword evidence="4" id="KW-1185">Reference proteome</keyword>
<dbReference type="STRING" id="1380566.A0A179G5H0"/>
<protein>
    <submittedName>
        <fullName evidence="3">von Willebrand factor</fullName>
    </submittedName>
</protein>
<proteinExistence type="predicted"/>
<dbReference type="RefSeq" id="XP_018149149.1">
    <property type="nucleotide sequence ID" value="XM_018280807.1"/>
</dbReference>
<evidence type="ECO:0000259" key="2">
    <source>
        <dbReference type="PROSITE" id="PS50234"/>
    </source>
</evidence>
<accession>A0A179G5H0</accession>
<dbReference type="KEGG" id="pchm:VFPPC_00871"/>
<dbReference type="Proteomes" id="UP000078397">
    <property type="component" value="Unassembled WGS sequence"/>
</dbReference>
<dbReference type="OrthoDB" id="2142040at2759"/>
<comment type="caution">
    <text evidence="3">The sequence shown here is derived from an EMBL/GenBank/DDBJ whole genome shotgun (WGS) entry which is preliminary data.</text>
</comment>
<feature type="compositionally biased region" description="Low complexity" evidence="1">
    <location>
        <begin position="75"/>
        <end position="88"/>
    </location>
</feature>
<dbReference type="SUPFAM" id="SSF53300">
    <property type="entry name" value="vWA-like"/>
    <property type="match status" value="1"/>
</dbReference>
<evidence type="ECO:0000313" key="3">
    <source>
        <dbReference type="EMBL" id="OAQ73066.1"/>
    </source>
</evidence>
<feature type="region of interest" description="Disordered" evidence="1">
    <location>
        <begin position="1"/>
        <end position="98"/>
    </location>
</feature>
<name>A0A179G5H0_METCM</name>
<feature type="compositionally biased region" description="Basic and acidic residues" evidence="1">
    <location>
        <begin position="89"/>
        <end position="98"/>
    </location>
</feature>
<dbReference type="PANTHER" id="PTHR34706:SF1">
    <property type="entry name" value="VWFA DOMAIN-CONTAINING PROTEIN"/>
    <property type="match status" value="1"/>
</dbReference>
<reference evidence="3 4" key="1">
    <citation type="journal article" date="2016" name="PLoS Pathog.">
        <title>Biosynthesis of antibiotic leucinostatins in bio-control fungus Purpureocillium lilacinum and their inhibition on phytophthora revealed by genome mining.</title>
        <authorList>
            <person name="Wang G."/>
            <person name="Liu Z."/>
            <person name="Lin R."/>
            <person name="Li E."/>
            <person name="Mao Z."/>
            <person name="Ling J."/>
            <person name="Yang Y."/>
            <person name="Yin W.B."/>
            <person name="Xie B."/>
        </authorList>
    </citation>
    <scope>NUCLEOTIDE SEQUENCE [LARGE SCALE GENOMIC DNA]</scope>
    <source>
        <strain evidence="3">170</strain>
    </source>
</reference>
<feature type="compositionally biased region" description="Basic and acidic residues" evidence="1">
    <location>
        <begin position="42"/>
        <end position="52"/>
    </location>
</feature>
<dbReference type="Gene3D" id="3.40.50.410">
    <property type="entry name" value="von Willebrand factor, type A domain"/>
    <property type="match status" value="1"/>
</dbReference>
<gene>
    <name evidence="3" type="ORF">VFPPC_00871</name>
</gene>
<sequence length="350" mass="38555">MSFFQDLKARVLRTPSPQPGSRAPSRSTSPMPWNRSSSNKAEQSEKAPDYPSEKGAGGSSAFNSTPEDSPPPYTPTATTAPPAVTVTEPPREFSDNDRYANLSNFDTVFLIDDSTSMSWSDRADGVTRQEEAREALGAIAEVVVKYDGTGIDMHFLNHRATKQGENGEMVLTSEPGKAPGGYYNIKSAKEVDEIFTKVIARGLTPTGSRLEDIFRPYRKEMADAEESKKRSIRDVQPMNLIIITDGDATDYPGTVILQIVRQLEDLDAPSFQFGIQFFQIGSDTKATEALNALDNELKHGKECPRDIVDTTPCQWDESGHVKQLTSEAILKVVLGAVDKRIDEMKLDSKK</sequence>
<feature type="domain" description="VWFA" evidence="2">
    <location>
        <begin position="106"/>
        <end position="298"/>
    </location>
</feature>